<evidence type="ECO:0000313" key="2">
    <source>
        <dbReference type="Proteomes" id="UP001232245"/>
    </source>
</evidence>
<proteinExistence type="predicted"/>
<gene>
    <name evidence="1" type="ORF">J2S02_002188</name>
</gene>
<organism evidence="1 2">
    <name type="scientific">Metabacillus niabensis</name>
    <dbReference type="NCBI Taxonomy" id="324854"/>
    <lineage>
        <taxon>Bacteria</taxon>
        <taxon>Bacillati</taxon>
        <taxon>Bacillota</taxon>
        <taxon>Bacilli</taxon>
        <taxon>Bacillales</taxon>
        <taxon>Bacillaceae</taxon>
        <taxon>Metabacillus</taxon>
    </lineage>
</organism>
<name>A0ABT9Z1I2_9BACI</name>
<protein>
    <submittedName>
        <fullName evidence="1">Uncharacterized protein</fullName>
    </submittedName>
</protein>
<dbReference type="RefSeq" id="WP_095302732.1">
    <property type="nucleotide sequence ID" value="NZ_JAUSTZ010000003.1"/>
</dbReference>
<dbReference type="Proteomes" id="UP001232245">
    <property type="component" value="Unassembled WGS sequence"/>
</dbReference>
<reference evidence="1 2" key="1">
    <citation type="submission" date="2023-07" db="EMBL/GenBank/DDBJ databases">
        <title>Genomic Encyclopedia of Type Strains, Phase IV (KMG-IV): sequencing the most valuable type-strain genomes for metagenomic binning, comparative biology and taxonomic classification.</title>
        <authorList>
            <person name="Goeker M."/>
        </authorList>
    </citation>
    <scope>NUCLEOTIDE SEQUENCE [LARGE SCALE GENOMIC DNA]</scope>
    <source>
        <strain evidence="1 2">DSM 17723</strain>
    </source>
</reference>
<evidence type="ECO:0000313" key="1">
    <source>
        <dbReference type="EMBL" id="MDQ0225844.1"/>
    </source>
</evidence>
<comment type="caution">
    <text evidence="1">The sequence shown here is derived from an EMBL/GenBank/DDBJ whole genome shotgun (WGS) entry which is preliminary data.</text>
</comment>
<dbReference type="EMBL" id="JAUSTZ010000003">
    <property type="protein sequence ID" value="MDQ0225844.1"/>
    <property type="molecule type" value="Genomic_DNA"/>
</dbReference>
<sequence>MKLPNGITGFYNSENKPPNVDGKHFNQVCVTALSQLGGEVLMFKEPQYPTNFYNAKVKLRNRIFHILLNEHYPYVAFASAVEYEKIRFIDEEAELVKRLSSFYHVLPSSELNLPVILRQASKKDILQNDNEFNQAELEQIAYWKPKIIGEIIFNFWD</sequence>
<keyword evidence="2" id="KW-1185">Reference proteome</keyword>
<accession>A0ABT9Z1I2</accession>